<evidence type="ECO:0000256" key="1">
    <source>
        <dbReference type="SAM" id="Phobius"/>
    </source>
</evidence>
<dbReference type="EMBL" id="LT670844">
    <property type="protein sequence ID" value="SHK19497.1"/>
    <property type="molecule type" value="Genomic_DNA"/>
</dbReference>
<proteinExistence type="predicted"/>
<gene>
    <name evidence="2" type="ORF">SAMN05444159_2670</name>
</gene>
<dbReference type="OrthoDB" id="8247832at2"/>
<protein>
    <submittedName>
        <fullName evidence="2">Uncharacterized protein</fullName>
    </submittedName>
</protein>
<accession>A0A1M6QHI8</accession>
<name>A0A1M6QHI8_9BRAD</name>
<evidence type="ECO:0000313" key="2">
    <source>
        <dbReference type="EMBL" id="SHK19497.1"/>
    </source>
</evidence>
<dbReference type="Proteomes" id="UP000189935">
    <property type="component" value="Chromosome I"/>
</dbReference>
<dbReference type="AlphaFoldDB" id="A0A1M6QHI8"/>
<evidence type="ECO:0000313" key="3">
    <source>
        <dbReference type="Proteomes" id="UP000189935"/>
    </source>
</evidence>
<feature type="transmembrane region" description="Helical" evidence="1">
    <location>
        <begin position="92"/>
        <end position="113"/>
    </location>
</feature>
<organism evidence="2 3">
    <name type="scientific">Bradyrhizobium lablabi</name>
    <dbReference type="NCBI Taxonomy" id="722472"/>
    <lineage>
        <taxon>Bacteria</taxon>
        <taxon>Pseudomonadati</taxon>
        <taxon>Pseudomonadota</taxon>
        <taxon>Alphaproteobacteria</taxon>
        <taxon>Hyphomicrobiales</taxon>
        <taxon>Nitrobacteraceae</taxon>
        <taxon>Bradyrhizobium</taxon>
    </lineage>
</organism>
<keyword evidence="1" id="KW-1133">Transmembrane helix</keyword>
<keyword evidence="1" id="KW-0472">Membrane</keyword>
<keyword evidence="1" id="KW-0812">Transmembrane</keyword>
<sequence>MTTDEKFPYHTCTWHHSDDASERWLSALEKTGAENVRARLARFEHSSHASIAVGTEPNMTAGFAQEWLAWRDQQKSAEQAARLDRQIFWTRLAALAACVAGLSAAIGWGWTILFKP</sequence>
<reference evidence="2 3" key="1">
    <citation type="submission" date="2016-11" db="EMBL/GenBank/DDBJ databases">
        <authorList>
            <person name="Jaros S."/>
            <person name="Januszkiewicz K."/>
            <person name="Wedrychowicz H."/>
        </authorList>
    </citation>
    <scope>NUCLEOTIDE SEQUENCE [LARGE SCALE GENOMIC DNA]</scope>
    <source>
        <strain evidence="2 3">GAS499</strain>
    </source>
</reference>
<dbReference type="RefSeq" id="WP_079538543.1">
    <property type="nucleotide sequence ID" value="NZ_LT670844.1"/>
</dbReference>